<evidence type="ECO:0000313" key="2">
    <source>
        <dbReference type="Proteomes" id="UP001632037"/>
    </source>
</evidence>
<name>A0ABD3G6H4_9STRA</name>
<comment type="caution">
    <text evidence="1">The sequence shown here is derived from an EMBL/GenBank/DDBJ whole genome shotgun (WGS) entry which is preliminary data.</text>
</comment>
<dbReference type="EMBL" id="JBIMZQ010000001">
    <property type="protein sequence ID" value="KAL3674202.1"/>
    <property type="molecule type" value="Genomic_DNA"/>
</dbReference>
<evidence type="ECO:0008006" key="3">
    <source>
        <dbReference type="Google" id="ProtNLM"/>
    </source>
</evidence>
<gene>
    <name evidence="1" type="ORF">V7S43_000162</name>
</gene>
<dbReference type="AlphaFoldDB" id="A0ABD3G6H4"/>
<sequence>MTSLFRPPNPVPLTVGGGGGIGGSAISNATSSVIVIADPFGGLGAVQILTNDAIALSVDLQERIIIGDPTGVVPYDRLTLVDPSGNGLKIINTFTNAWGRFLVADDSSLTFATSSSLIDFASNKLFISSNSLHIGATAVTSSAAQLIYTNVTPGTAVSLRALVVDERL</sequence>
<evidence type="ECO:0000313" key="1">
    <source>
        <dbReference type="EMBL" id="KAL3674202.1"/>
    </source>
</evidence>
<keyword evidence="2" id="KW-1185">Reference proteome</keyword>
<accession>A0ABD3G6H4</accession>
<reference evidence="1 2" key="1">
    <citation type="submission" date="2024-09" db="EMBL/GenBank/DDBJ databases">
        <title>Genome sequencing and assembly of Phytophthora oleae, isolate VK10A, causative agent of rot of olive drupes.</title>
        <authorList>
            <person name="Conti Taguali S."/>
            <person name="Riolo M."/>
            <person name="La Spada F."/>
            <person name="Cacciola S.O."/>
            <person name="Dionisio G."/>
        </authorList>
    </citation>
    <scope>NUCLEOTIDE SEQUENCE [LARGE SCALE GENOMIC DNA]</scope>
    <source>
        <strain evidence="1 2">VK10A</strain>
    </source>
</reference>
<organism evidence="1 2">
    <name type="scientific">Phytophthora oleae</name>
    <dbReference type="NCBI Taxonomy" id="2107226"/>
    <lineage>
        <taxon>Eukaryota</taxon>
        <taxon>Sar</taxon>
        <taxon>Stramenopiles</taxon>
        <taxon>Oomycota</taxon>
        <taxon>Peronosporomycetes</taxon>
        <taxon>Peronosporales</taxon>
        <taxon>Peronosporaceae</taxon>
        <taxon>Phytophthora</taxon>
    </lineage>
</organism>
<protein>
    <recommendedName>
        <fullName evidence="3">DUF4394 domain-containing protein</fullName>
    </recommendedName>
</protein>
<dbReference type="Proteomes" id="UP001632037">
    <property type="component" value="Unassembled WGS sequence"/>
</dbReference>
<proteinExistence type="predicted"/>